<dbReference type="InterPro" id="IPR055297">
    <property type="entry name" value="NEBU/NEBL"/>
</dbReference>
<evidence type="ECO:0000313" key="3">
    <source>
        <dbReference type="Ensembl" id="ENSEBUP00000021221.1"/>
    </source>
</evidence>
<keyword evidence="2" id="KW-0009">Actin-binding</keyword>
<reference evidence="3" key="1">
    <citation type="submission" date="2025-08" db="UniProtKB">
        <authorList>
            <consortium name="Ensembl"/>
        </authorList>
    </citation>
    <scope>IDENTIFICATION</scope>
</reference>
<dbReference type="AlphaFoldDB" id="A0A8C4WZ00"/>
<dbReference type="GO" id="GO:0071691">
    <property type="term" value="P:cardiac muscle thin filament assembly"/>
    <property type="evidence" value="ECO:0007669"/>
    <property type="project" value="TreeGrafter"/>
</dbReference>
<dbReference type="GeneTree" id="ENSGT00940000154533"/>
<organism evidence="3 4">
    <name type="scientific">Eptatretus burgeri</name>
    <name type="common">Inshore hagfish</name>
    <dbReference type="NCBI Taxonomy" id="7764"/>
    <lineage>
        <taxon>Eukaryota</taxon>
        <taxon>Metazoa</taxon>
        <taxon>Chordata</taxon>
        <taxon>Craniata</taxon>
        <taxon>Vertebrata</taxon>
        <taxon>Cyclostomata</taxon>
        <taxon>Myxini</taxon>
        <taxon>Myxiniformes</taxon>
        <taxon>Myxinidae</taxon>
        <taxon>Eptatretinae</taxon>
        <taxon>Eptatretus</taxon>
    </lineage>
</organism>
<keyword evidence="1" id="KW-0677">Repeat</keyword>
<dbReference type="OMA" id="WFFINAK"/>
<dbReference type="PANTHER" id="PTHR11039">
    <property type="entry name" value="NEBULIN"/>
    <property type="match status" value="1"/>
</dbReference>
<dbReference type="Proteomes" id="UP000694388">
    <property type="component" value="Unplaced"/>
</dbReference>
<dbReference type="InterPro" id="IPR013998">
    <property type="entry name" value="Nebulin-like"/>
</dbReference>
<dbReference type="PROSITE" id="PS51216">
    <property type="entry name" value="NEBULIN"/>
    <property type="match status" value="17"/>
</dbReference>
<proteinExistence type="predicted"/>
<evidence type="ECO:0000256" key="1">
    <source>
        <dbReference type="ARBA" id="ARBA00022737"/>
    </source>
</evidence>
<dbReference type="PRINTS" id="PR00510">
    <property type="entry name" value="NEBULIN"/>
</dbReference>
<name>A0A8C4WZ00_EPTBU</name>
<dbReference type="PANTHER" id="PTHR11039:SF37">
    <property type="entry name" value="NEBULIN"/>
    <property type="match status" value="1"/>
</dbReference>
<dbReference type="InterPro" id="IPR000900">
    <property type="entry name" value="Nebulin_repeat"/>
</dbReference>
<accession>A0A8C4WZ00</accession>
<dbReference type="Ensembl" id="ENSEBUT00000021797.1">
    <property type="protein sequence ID" value="ENSEBUP00000021221.1"/>
    <property type="gene ID" value="ENSEBUG00000013115.1"/>
</dbReference>
<dbReference type="SMART" id="SM00227">
    <property type="entry name" value="NEBU"/>
    <property type="match status" value="22"/>
</dbReference>
<evidence type="ECO:0000313" key="4">
    <source>
        <dbReference type="Proteomes" id="UP000694388"/>
    </source>
</evidence>
<dbReference type="Pfam" id="PF00880">
    <property type="entry name" value="Nebulin"/>
    <property type="match status" value="5"/>
</dbReference>
<keyword evidence="4" id="KW-1185">Reference proteome</keyword>
<evidence type="ECO:0000256" key="2">
    <source>
        <dbReference type="ARBA" id="ARBA00023203"/>
    </source>
</evidence>
<sequence>MKTLQEYPALSKKINFSKFISDLGYRKLYHDNKFHIHLPAELIAHKTAQNCQRILSDLEYRAHPHEWCNLADRQEIFQARKAYDQQSDSFYKDDLNWIKGIGCYTWDTPALLHSKHSQELVSLNEYHADAKKQRQFYTQVTKTPAYLTALKSGQQSSEVQYKNNYLQQRGKYLAIPDTVENLRNQDIQKLYSNKRYKNAWETTKAEGYNLPMDSWFFINAKETKDLPSIVKYRQEYEKLKAHYCLPKSLQEDPRAMQALKADRIRSDLLYKQVYEKNKARIHIPPDLKHLETARAAQKMASGMDYRTYLHPWTCRPDLAEFVHARKVNEQLSDWFYKDDLNWIKGVGCLIYDTPDMKLAQLRHDILSEVKYKAEGELAKHQYQTVLDRPEYRQAVTSGNQQSDVKYHHNYINKVRGTLIPTKHTVDTDRAKQANLMQSEILYRSTGKKVLPTGYKLPVDALSHLNAKNATHNLDEVHYRDDYQKSKARGYQLIPDSVLFQAVRRAEKFQNERLYRKLYHKNKDRIHPSADTPRTRQVKATQKAISDLVYKEAYNKTKGTLISMPFTPELAHHQYVGIITSDVKYKDDLNWIKGLGCLVYDTPEMLRHQSWRLYNYKYPQAAKASRDKVSTVLQTPVYRTLQELKSHLSEISYRAAGKEVQKNYTMVPDTVSMVQAKQSQGLQSQSTYTEVALKERPQYTFVPDSPAWKHLSNIRHLFSPKKYHEAYEKSKSKYVLVPDSPAVCMAKQSYMNASDLRYKEAYENAKGKYFTVQDAKDIVHHRKVTGDISTVRYKANYVQQLGIWHTIPDRPDVLHHNIVMDNISDVKYKDDLTWLRGIGCYVWDTPDLKLAKHSPPPSTRMT</sequence>
<evidence type="ECO:0008006" key="5">
    <source>
        <dbReference type="Google" id="ProtNLM"/>
    </source>
</evidence>
<dbReference type="GO" id="GO:0051015">
    <property type="term" value="F:actin filament binding"/>
    <property type="evidence" value="ECO:0007669"/>
    <property type="project" value="InterPro"/>
</dbReference>
<reference evidence="3" key="2">
    <citation type="submission" date="2025-09" db="UniProtKB">
        <authorList>
            <consortium name="Ensembl"/>
        </authorList>
    </citation>
    <scope>IDENTIFICATION</scope>
</reference>
<protein>
    <recommendedName>
        <fullName evidence="5">Nebulin</fullName>
    </recommendedName>
</protein>
<dbReference type="GO" id="GO:0030018">
    <property type="term" value="C:Z disc"/>
    <property type="evidence" value="ECO:0007669"/>
    <property type="project" value="InterPro"/>
</dbReference>